<evidence type="ECO:0000313" key="13">
    <source>
        <dbReference type="EMBL" id="TYO98225.1"/>
    </source>
</evidence>
<evidence type="ECO:0000256" key="6">
    <source>
        <dbReference type="ARBA" id="ARBA00023014"/>
    </source>
</evidence>
<gene>
    <name evidence="13" type="ORF">EDC39_10720</name>
</gene>
<dbReference type="InterPro" id="IPR025943">
    <property type="entry name" value="Sigma_54_int_dom_ATP-bd_2"/>
</dbReference>
<sequence length="760" mass="85157">MGPITTDRDLCRKCYACVRNCPVKAIKVKEDCTEVIHERCIGCGKCLRSCSQNAKQIADCIDETRRLLAGGSDVVAVLGCSFPAFFNDIRPGQLVTALKKLGFVEVHEGTSGVELIRDDYRRLIERPPQTPLISSHCPTVVDLIERHYPQLLKNLLPVVSPMVAIGRFIKQQRGSDTRVIYISSCIAGKFEIAGEPVAGAIDTVLTYRELNIMLDEHGYRLREMPETPFDGIEPHQGRIFPIAGGPFRAFGIPHDSHNPDYIATEGEENALEIIRDLAAGRIRPRVVDIRFCNGGCIGGPGKNNRLTTFTKRHLIYGYHQSTDIPYRTAGHYLDVDASPDLGRTFTNKHRRLTLPSAESIRQILRATNKHSEKDELNCGACGYHTCREHAVAVYQGLAEGGMCLPYSLQVLEEDRFNLAQKYELARRALDQEFGDLEIIAEDGKTREVLDLIRQVGPTPTTVLIRGESGTGKELTARAIHRQSLRADRPLVTVNCTTLPDSLLESELFGHVKGAFTGAHADKKGLFETASGGTIFLDEIGDITPKLQAELLRVLDNGEIKPVGSNRSIKVDIRLITATNKNLEQGVREGWFREDLFYRLNVFTINLPPLRNRRESLPALAHHFVERASKRLNKPLLGIEDRAVEAMLNYHWPGNIRELQNIIERAAVLTQDNVIHLDNLPVVFAELYQKLQLPADRPTTFNELRSAQVGRIEANLLKRYLQETGGNVSAAARKAQLPRRTFYRLLERHGIDSKAFRRRPT</sequence>
<dbReference type="Gene3D" id="1.10.8.60">
    <property type="match status" value="1"/>
</dbReference>
<keyword evidence="2" id="KW-0479">Metal-binding</keyword>
<dbReference type="InterPro" id="IPR002197">
    <property type="entry name" value="HTH_Fis"/>
</dbReference>
<evidence type="ECO:0000256" key="7">
    <source>
        <dbReference type="ARBA" id="ARBA00023015"/>
    </source>
</evidence>
<dbReference type="InterPro" id="IPR058031">
    <property type="entry name" value="AAA_lid_NorR"/>
</dbReference>
<dbReference type="PROSITE" id="PS51656">
    <property type="entry name" value="4FE4S"/>
    <property type="match status" value="1"/>
</dbReference>
<comment type="caution">
    <text evidence="13">The sequence shown here is derived from an EMBL/GenBank/DDBJ whole genome shotgun (WGS) entry which is preliminary data.</text>
</comment>
<feature type="domain" description="4Fe-4S" evidence="12">
    <location>
        <begin position="358"/>
        <end position="420"/>
    </location>
</feature>
<dbReference type="InterPro" id="IPR007202">
    <property type="entry name" value="4Fe-4S_dom"/>
</dbReference>
<evidence type="ECO:0000259" key="12">
    <source>
        <dbReference type="PROSITE" id="PS51656"/>
    </source>
</evidence>
<dbReference type="GO" id="GO:0006355">
    <property type="term" value="P:regulation of DNA-templated transcription"/>
    <property type="evidence" value="ECO:0007669"/>
    <property type="project" value="InterPro"/>
</dbReference>
<dbReference type="FunFam" id="3.40.50.300:FF:000006">
    <property type="entry name" value="DNA-binding transcriptional regulator NtrC"/>
    <property type="match status" value="1"/>
</dbReference>
<evidence type="ECO:0000256" key="2">
    <source>
        <dbReference type="ARBA" id="ARBA00022723"/>
    </source>
</evidence>
<dbReference type="GO" id="GO:0051539">
    <property type="term" value="F:4 iron, 4 sulfur cluster binding"/>
    <property type="evidence" value="ECO:0007669"/>
    <property type="project" value="UniProtKB-KW"/>
</dbReference>
<dbReference type="SMART" id="SM00382">
    <property type="entry name" value="AAA"/>
    <property type="match status" value="1"/>
</dbReference>
<evidence type="ECO:0000256" key="8">
    <source>
        <dbReference type="ARBA" id="ARBA00023125"/>
    </source>
</evidence>
<protein>
    <submittedName>
        <fullName evidence="13">DNA-binding NtrC family response regulator</fullName>
    </submittedName>
</protein>
<dbReference type="SUPFAM" id="SSF54862">
    <property type="entry name" value="4Fe-4S ferredoxins"/>
    <property type="match status" value="1"/>
</dbReference>
<keyword evidence="7" id="KW-0805">Transcription regulation</keyword>
<evidence type="ECO:0000256" key="3">
    <source>
        <dbReference type="ARBA" id="ARBA00022741"/>
    </source>
</evidence>
<keyword evidence="14" id="KW-1185">Reference proteome</keyword>
<evidence type="ECO:0000256" key="9">
    <source>
        <dbReference type="ARBA" id="ARBA00023163"/>
    </source>
</evidence>
<dbReference type="SUPFAM" id="SSF53920">
    <property type="entry name" value="Fe-only hydrogenase"/>
    <property type="match status" value="1"/>
</dbReference>
<dbReference type="InterPro" id="IPR003593">
    <property type="entry name" value="AAA+_ATPase"/>
</dbReference>
<dbReference type="InterPro" id="IPR017896">
    <property type="entry name" value="4Fe4S_Fe-S-bd"/>
</dbReference>
<dbReference type="Pfam" id="PF00158">
    <property type="entry name" value="Sigma54_activat"/>
    <property type="match status" value="1"/>
</dbReference>
<dbReference type="PROSITE" id="PS51379">
    <property type="entry name" value="4FE4S_FER_2"/>
    <property type="match status" value="2"/>
</dbReference>
<dbReference type="Pfam" id="PF02954">
    <property type="entry name" value="HTH_8"/>
    <property type="match status" value="1"/>
</dbReference>
<keyword evidence="8 13" id="KW-0238">DNA-binding</keyword>
<name>A0A5D3WIX9_9BACT</name>
<dbReference type="Proteomes" id="UP000324159">
    <property type="component" value="Unassembled WGS sequence"/>
</dbReference>
<dbReference type="PROSITE" id="PS50045">
    <property type="entry name" value="SIGMA54_INTERACT_4"/>
    <property type="match status" value="1"/>
</dbReference>
<dbReference type="Pfam" id="PF25601">
    <property type="entry name" value="AAA_lid_14"/>
    <property type="match status" value="1"/>
</dbReference>
<dbReference type="Gene3D" id="3.40.50.300">
    <property type="entry name" value="P-loop containing nucleotide triphosphate hydrolases"/>
    <property type="match status" value="1"/>
</dbReference>
<evidence type="ECO:0000313" key="14">
    <source>
        <dbReference type="Proteomes" id="UP000324159"/>
    </source>
</evidence>
<evidence type="ECO:0000259" key="11">
    <source>
        <dbReference type="PROSITE" id="PS51379"/>
    </source>
</evidence>
<dbReference type="PROSITE" id="PS00198">
    <property type="entry name" value="4FE4S_FER_1"/>
    <property type="match status" value="1"/>
</dbReference>
<dbReference type="PROSITE" id="PS00676">
    <property type="entry name" value="SIGMA54_INTERACT_2"/>
    <property type="match status" value="1"/>
</dbReference>
<dbReference type="CDD" id="cd00009">
    <property type="entry name" value="AAA"/>
    <property type="match status" value="1"/>
</dbReference>
<keyword evidence="9" id="KW-0804">Transcription</keyword>
<dbReference type="GO" id="GO:0005524">
    <property type="term" value="F:ATP binding"/>
    <property type="evidence" value="ECO:0007669"/>
    <property type="project" value="UniProtKB-KW"/>
</dbReference>
<dbReference type="InterPro" id="IPR009057">
    <property type="entry name" value="Homeodomain-like_sf"/>
</dbReference>
<keyword evidence="6" id="KW-0411">Iron-sulfur</keyword>
<keyword evidence="4" id="KW-0067">ATP-binding</keyword>
<feature type="domain" description="Sigma-54 factor interaction" evidence="10">
    <location>
        <begin position="438"/>
        <end position="667"/>
    </location>
</feature>
<evidence type="ECO:0000259" key="10">
    <source>
        <dbReference type="PROSITE" id="PS50045"/>
    </source>
</evidence>
<organism evidence="13 14">
    <name type="scientific">Geothermobacter ehrlichii</name>
    <dbReference type="NCBI Taxonomy" id="213224"/>
    <lineage>
        <taxon>Bacteria</taxon>
        <taxon>Pseudomonadati</taxon>
        <taxon>Thermodesulfobacteriota</taxon>
        <taxon>Desulfuromonadia</taxon>
        <taxon>Desulfuromonadales</taxon>
        <taxon>Geothermobacteraceae</taxon>
        <taxon>Geothermobacter</taxon>
    </lineage>
</organism>
<dbReference type="Pfam" id="PF00037">
    <property type="entry name" value="Fer4"/>
    <property type="match status" value="1"/>
</dbReference>
<dbReference type="Gene3D" id="1.10.10.60">
    <property type="entry name" value="Homeodomain-like"/>
    <property type="match status" value="1"/>
</dbReference>
<dbReference type="PANTHER" id="PTHR32071">
    <property type="entry name" value="TRANSCRIPTIONAL REGULATORY PROTEIN"/>
    <property type="match status" value="1"/>
</dbReference>
<feature type="domain" description="4Fe-4S ferredoxin-type" evidence="11">
    <location>
        <begin position="34"/>
        <end position="60"/>
    </location>
</feature>
<dbReference type="PROSITE" id="PS00688">
    <property type="entry name" value="SIGMA54_INTERACT_3"/>
    <property type="match status" value="1"/>
</dbReference>
<proteinExistence type="predicted"/>
<keyword evidence="3" id="KW-0547">Nucleotide-binding</keyword>
<evidence type="ECO:0000256" key="5">
    <source>
        <dbReference type="ARBA" id="ARBA00023004"/>
    </source>
</evidence>
<dbReference type="InterPro" id="IPR009016">
    <property type="entry name" value="Fe_hydrogenase"/>
</dbReference>
<evidence type="ECO:0000256" key="1">
    <source>
        <dbReference type="ARBA" id="ARBA00022485"/>
    </source>
</evidence>
<dbReference type="SUPFAM" id="SSF52540">
    <property type="entry name" value="P-loop containing nucleoside triphosphate hydrolases"/>
    <property type="match status" value="1"/>
</dbReference>
<feature type="domain" description="4Fe-4S ferredoxin-type" evidence="11">
    <location>
        <begin position="2"/>
        <end position="31"/>
    </location>
</feature>
<dbReference type="Gene3D" id="3.40.950.10">
    <property type="entry name" value="Fe-only Hydrogenase (Larger Subunit), Chain L, domain 3"/>
    <property type="match status" value="1"/>
</dbReference>
<dbReference type="InterPro" id="IPR027417">
    <property type="entry name" value="P-loop_NTPase"/>
</dbReference>
<dbReference type="Gene3D" id="1.10.15.40">
    <property type="entry name" value="Electron transport complex subunit B, putative Fe-S cluster"/>
    <property type="match status" value="1"/>
</dbReference>
<evidence type="ECO:0000256" key="4">
    <source>
        <dbReference type="ARBA" id="ARBA00022840"/>
    </source>
</evidence>
<dbReference type="EMBL" id="VNIB01000007">
    <property type="protein sequence ID" value="TYO98225.1"/>
    <property type="molecule type" value="Genomic_DNA"/>
</dbReference>
<dbReference type="InterPro" id="IPR017900">
    <property type="entry name" value="4Fe4S_Fe_S_CS"/>
</dbReference>
<dbReference type="Pfam" id="PF02906">
    <property type="entry name" value="Fe_hyd_lg_C"/>
    <property type="match status" value="1"/>
</dbReference>
<dbReference type="OrthoDB" id="9814761at2"/>
<accession>A0A5D3WIX9</accession>
<keyword evidence="1" id="KW-0004">4Fe-4S</keyword>
<reference evidence="13 14" key="1">
    <citation type="submission" date="2019-07" db="EMBL/GenBank/DDBJ databases">
        <title>Genomic Encyclopedia of Type Strains, Phase IV (KMG-IV): sequencing the most valuable type-strain genomes for metagenomic binning, comparative biology and taxonomic classification.</title>
        <authorList>
            <person name="Goeker M."/>
        </authorList>
    </citation>
    <scope>NUCLEOTIDE SEQUENCE [LARGE SCALE GENOMIC DNA]</scope>
    <source>
        <strain evidence="13 14">SS015</strain>
    </source>
</reference>
<dbReference type="SUPFAM" id="SSF46689">
    <property type="entry name" value="Homeodomain-like"/>
    <property type="match status" value="1"/>
</dbReference>
<dbReference type="GO" id="GO:0046872">
    <property type="term" value="F:metal ion binding"/>
    <property type="evidence" value="ECO:0007669"/>
    <property type="project" value="UniProtKB-KW"/>
</dbReference>
<dbReference type="InterPro" id="IPR025944">
    <property type="entry name" value="Sigma_54_int_dom_CS"/>
</dbReference>
<dbReference type="Gene3D" id="3.30.70.20">
    <property type="match status" value="1"/>
</dbReference>
<dbReference type="InterPro" id="IPR004108">
    <property type="entry name" value="Fe_hydrogenase_lsu_C"/>
</dbReference>
<keyword evidence="5" id="KW-0408">Iron</keyword>
<dbReference type="Pfam" id="PF04060">
    <property type="entry name" value="FeS"/>
    <property type="match status" value="1"/>
</dbReference>
<dbReference type="PRINTS" id="PR01590">
    <property type="entry name" value="HTHFIS"/>
</dbReference>
<dbReference type="PANTHER" id="PTHR32071:SF113">
    <property type="entry name" value="ALGINATE BIOSYNTHESIS TRANSCRIPTIONAL REGULATORY PROTEIN ALGB"/>
    <property type="match status" value="1"/>
</dbReference>
<dbReference type="AlphaFoldDB" id="A0A5D3WIX9"/>
<dbReference type="InterPro" id="IPR002078">
    <property type="entry name" value="Sigma_54_int"/>
</dbReference>
<dbReference type="RefSeq" id="WP_148896000.1">
    <property type="nucleotide sequence ID" value="NZ_VNIB01000007.1"/>
</dbReference>
<dbReference type="GO" id="GO:0043565">
    <property type="term" value="F:sequence-specific DNA binding"/>
    <property type="evidence" value="ECO:0007669"/>
    <property type="project" value="InterPro"/>
</dbReference>